<evidence type="ECO:0000256" key="2">
    <source>
        <dbReference type="ARBA" id="ARBA00004286"/>
    </source>
</evidence>
<dbReference type="GO" id="GO:0005524">
    <property type="term" value="F:ATP binding"/>
    <property type="evidence" value="ECO:0007669"/>
    <property type="project" value="UniProtKB-KW"/>
</dbReference>
<dbReference type="GO" id="GO:0000724">
    <property type="term" value="P:double-strand break repair via homologous recombination"/>
    <property type="evidence" value="ECO:0007669"/>
    <property type="project" value="TreeGrafter"/>
</dbReference>
<dbReference type="EMBL" id="VWYE01012754">
    <property type="protein sequence ID" value="NXQ29021.1"/>
    <property type="molecule type" value="Genomic_DNA"/>
</dbReference>
<keyword evidence="6" id="KW-0227">DNA damage</keyword>
<protein>
    <recommendedName>
        <fullName evidence="12">Structural maintenance of chromosomes protein 6</fullName>
    </recommendedName>
</protein>
<evidence type="ECO:0000256" key="4">
    <source>
        <dbReference type="ARBA" id="ARBA00022454"/>
    </source>
</evidence>
<evidence type="ECO:0000256" key="9">
    <source>
        <dbReference type="ARBA" id="ARBA00023172"/>
    </source>
</evidence>
<evidence type="ECO:0000313" key="16">
    <source>
        <dbReference type="Proteomes" id="UP000571582"/>
    </source>
</evidence>
<evidence type="ECO:0000259" key="14">
    <source>
        <dbReference type="Pfam" id="PF02463"/>
    </source>
</evidence>
<evidence type="ECO:0000256" key="1">
    <source>
        <dbReference type="ARBA" id="ARBA00004123"/>
    </source>
</evidence>
<keyword evidence="11" id="KW-0539">Nucleus</keyword>
<keyword evidence="10" id="KW-0234">DNA repair</keyword>
<dbReference type="Proteomes" id="UP000571582">
    <property type="component" value="Unassembled WGS sequence"/>
</dbReference>
<evidence type="ECO:0000256" key="12">
    <source>
        <dbReference type="ARBA" id="ARBA00069480"/>
    </source>
</evidence>
<evidence type="ECO:0000256" key="3">
    <source>
        <dbReference type="ARBA" id="ARBA00006793"/>
    </source>
</evidence>
<dbReference type="PANTHER" id="PTHR19306">
    <property type="entry name" value="STRUCTURAL MAINTENANCE OF CHROMOSOMES 5,6 SMC5, SMC6"/>
    <property type="match status" value="1"/>
</dbReference>
<dbReference type="GO" id="GO:0005634">
    <property type="term" value="C:nucleus"/>
    <property type="evidence" value="ECO:0007669"/>
    <property type="project" value="UniProtKB-SubCell"/>
</dbReference>
<keyword evidence="8 13" id="KW-0175">Coiled coil</keyword>
<dbReference type="InterPro" id="IPR036277">
    <property type="entry name" value="SMC_hinge_sf"/>
</dbReference>
<dbReference type="GO" id="GO:0035861">
    <property type="term" value="C:site of double-strand break"/>
    <property type="evidence" value="ECO:0007669"/>
    <property type="project" value="TreeGrafter"/>
</dbReference>
<dbReference type="Gene3D" id="1.10.287.1490">
    <property type="match status" value="1"/>
</dbReference>
<dbReference type="FunFam" id="3.40.50.300:FF:000959">
    <property type="entry name" value="structural maintenance of chromosomes protein 6"/>
    <property type="match status" value="1"/>
</dbReference>
<sequence>GEVGIIESIQLKNFMCHSNLGPFQFGSNLNFVVGTNGSGKSSVLTALIVGLGGKATATNRGSSLKMFIQKGETSADISITLRNQGRDAFKPELYGTSITVNQHINQDGNRTCKLRSKSGTVISSKKEELIGILDHFNIQVVDNPVCVLTQEMSKQFLQTKNEGDKYKFFMKATQLEQMKEDYSVIGKTKKNIRVQIEQGEERLEELKKLYLEKKEIFKSIAFVNEMQSRLKDLKHQMAWAVVSEMEKEIELLKEGIKAEEGNTEFLQKVEECQVKVNEAEKKYKTIQDKLITVSEEAQALHPQCISLKAEVQAKRKAVNETEIIYNRSKTELKRLEKDSQQLCKRIEELKSCANQVSEPEKLERQRRIAYLREQLKAFHDEEIMIGQQMDQFQQAISKCREEHSRLRRERSEMQQALDAQQKQLRDLKDSKTNTLKRFGPHIPAFLEAIEAAHKQGRFRKKPVGPLGALIHPKDPELILAIESCLKGLLQAFCCDNHSDERTLQFLMSKYYARAHRPQIVVNKFHNKIYDTSQRAVHHPEFPSVLTALEIDNPVVANCLIDMRGIETILLIKSSRKAREVMQVNRPPKNCKEAFTAEGDQVFERRYYSSNFVRPQFLSQDVEAEISHLDKEIENKRAQLTASQQRLCSIENEIRQNEDHLHGHRRHQKQLQVKVRTANAEIADLENVEEHQSADIHILQDEAEENKGRMECVKQDMQLQSRKMEELKNILQAAEKKLEEVKEKIHQVEEIAGPIKAELSQAESEVENRKRHLQLYEDKQREHEACINKHKDLLVSKGKELEEKTAKAKQIFSERIKVSRTVKSLDAEMNRLRERINSESSHRGNREEIIQQFHYAKERYEDASNKVKNSRRFIEALDEVMTERLKAYQHFLRLISMRCKLNFEQLLRLRGCSGHIAFDHKNETLSITVQPREEEKAARSDLRSLSGGERSFSTVCFILSLWTISESPFRCMDEFDVYMDMLNRRIAIDMILERADFERHRQFILFTPLSM</sequence>
<evidence type="ECO:0000256" key="10">
    <source>
        <dbReference type="ARBA" id="ARBA00023204"/>
    </source>
</evidence>
<gene>
    <name evidence="15" type="primary">Smc6</name>
    <name evidence="15" type="ORF">ALACHE_R04154</name>
</gene>
<dbReference type="InterPro" id="IPR003395">
    <property type="entry name" value="RecF/RecN/SMC_N"/>
</dbReference>
<evidence type="ECO:0000256" key="7">
    <source>
        <dbReference type="ARBA" id="ARBA00022840"/>
    </source>
</evidence>
<dbReference type="SUPFAM" id="SSF75553">
    <property type="entry name" value="Smc hinge domain"/>
    <property type="match status" value="1"/>
</dbReference>
<comment type="subcellular location">
    <subcellularLocation>
        <location evidence="2">Chromosome</location>
    </subcellularLocation>
    <subcellularLocation>
        <location evidence="1">Nucleus</location>
    </subcellularLocation>
</comment>
<comment type="caution">
    <text evidence="15">The sequence shown here is derived from an EMBL/GenBank/DDBJ whole genome shotgun (WGS) entry which is preliminary data.</text>
</comment>
<keyword evidence="7" id="KW-0067">ATP-binding</keyword>
<dbReference type="Pfam" id="PF02463">
    <property type="entry name" value="SMC_N"/>
    <property type="match status" value="1"/>
</dbReference>
<evidence type="ECO:0000313" key="15">
    <source>
        <dbReference type="EMBL" id="NXQ29021.1"/>
    </source>
</evidence>
<keyword evidence="16" id="KW-1185">Reference proteome</keyword>
<dbReference type="GO" id="GO:0003684">
    <property type="term" value="F:damaged DNA binding"/>
    <property type="evidence" value="ECO:0007669"/>
    <property type="project" value="TreeGrafter"/>
</dbReference>
<dbReference type="InterPro" id="IPR027417">
    <property type="entry name" value="P-loop_NTPase"/>
</dbReference>
<feature type="non-terminal residue" evidence="15">
    <location>
        <position position="1010"/>
    </location>
</feature>
<dbReference type="SUPFAM" id="SSF52540">
    <property type="entry name" value="P-loop containing nucleoside triphosphate hydrolases"/>
    <property type="match status" value="2"/>
</dbReference>
<proteinExistence type="inferred from homology"/>
<dbReference type="GO" id="GO:0003697">
    <property type="term" value="F:single-stranded DNA binding"/>
    <property type="evidence" value="ECO:0007669"/>
    <property type="project" value="TreeGrafter"/>
</dbReference>
<feature type="coiled-coil region" evidence="13">
    <location>
        <begin position="389"/>
        <end position="437"/>
    </location>
</feature>
<feature type="coiled-coil region" evidence="13">
    <location>
        <begin position="814"/>
        <end position="841"/>
    </location>
</feature>
<organism evidence="15 16">
    <name type="scientific">Alaudala cheleensis</name>
    <name type="common">Asian short-toed lark</name>
    <dbReference type="NCBI Taxonomy" id="670337"/>
    <lineage>
        <taxon>Eukaryota</taxon>
        <taxon>Metazoa</taxon>
        <taxon>Chordata</taxon>
        <taxon>Craniata</taxon>
        <taxon>Vertebrata</taxon>
        <taxon>Euteleostomi</taxon>
        <taxon>Archelosauria</taxon>
        <taxon>Archosauria</taxon>
        <taxon>Dinosauria</taxon>
        <taxon>Saurischia</taxon>
        <taxon>Theropoda</taxon>
        <taxon>Coelurosauria</taxon>
        <taxon>Aves</taxon>
        <taxon>Neognathae</taxon>
        <taxon>Neoaves</taxon>
        <taxon>Telluraves</taxon>
        <taxon>Australaves</taxon>
        <taxon>Passeriformes</taxon>
        <taxon>Sylvioidea</taxon>
        <taxon>Alaudidae</taxon>
        <taxon>Alaudala</taxon>
    </lineage>
</organism>
<accession>A0A7L2BTG1</accession>
<dbReference type="GO" id="GO:0051276">
    <property type="term" value="P:chromosome organization"/>
    <property type="evidence" value="ECO:0007669"/>
    <property type="project" value="InterPro"/>
</dbReference>
<dbReference type="Gene3D" id="3.40.50.300">
    <property type="entry name" value="P-loop containing nucleotide triphosphate hydrolases"/>
    <property type="match status" value="2"/>
</dbReference>
<feature type="coiled-coil region" evidence="13">
    <location>
        <begin position="242"/>
        <end position="352"/>
    </location>
</feature>
<keyword evidence="5" id="KW-0547">Nucleotide-binding</keyword>
<feature type="non-terminal residue" evidence="15">
    <location>
        <position position="1"/>
    </location>
</feature>
<name>A0A7L2BTG1_9PASS</name>
<dbReference type="AlphaFoldDB" id="A0A7L2BTG1"/>
<feature type="coiled-coil region" evidence="13">
    <location>
        <begin position="618"/>
        <end position="778"/>
    </location>
</feature>
<evidence type="ECO:0000256" key="11">
    <source>
        <dbReference type="ARBA" id="ARBA00023242"/>
    </source>
</evidence>
<comment type="similarity">
    <text evidence="3">Belongs to the SMC family. SMC6 subfamily.</text>
</comment>
<evidence type="ECO:0000256" key="5">
    <source>
        <dbReference type="ARBA" id="ARBA00022741"/>
    </source>
</evidence>
<evidence type="ECO:0000256" key="13">
    <source>
        <dbReference type="SAM" id="Coils"/>
    </source>
</evidence>
<evidence type="ECO:0000256" key="8">
    <source>
        <dbReference type="ARBA" id="ARBA00023054"/>
    </source>
</evidence>
<keyword evidence="4" id="KW-0158">Chromosome</keyword>
<dbReference type="PANTHER" id="PTHR19306:SF6">
    <property type="entry name" value="STRUCTURAL MAINTENANCE OF CHROMOSOMES PROTEIN 6"/>
    <property type="match status" value="1"/>
</dbReference>
<dbReference type="GO" id="GO:0030915">
    <property type="term" value="C:Smc5-Smc6 complex"/>
    <property type="evidence" value="ECO:0007669"/>
    <property type="project" value="TreeGrafter"/>
</dbReference>
<keyword evidence="9" id="KW-0233">DNA recombination</keyword>
<reference evidence="15 16" key="1">
    <citation type="submission" date="2019-09" db="EMBL/GenBank/DDBJ databases">
        <title>Bird 10,000 Genomes (B10K) Project - Family phase.</title>
        <authorList>
            <person name="Zhang G."/>
        </authorList>
    </citation>
    <scope>NUCLEOTIDE SEQUENCE [LARGE SCALE GENOMIC DNA]</scope>
    <source>
        <strain evidence="15">B10K-DU-001-15</strain>
        <tissue evidence="15">Muscle</tissue>
    </source>
</reference>
<evidence type="ECO:0000256" key="6">
    <source>
        <dbReference type="ARBA" id="ARBA00022763"/>
    </source>
</evidence>
<feature type="coiled-coil region" evidence="13">
    <location>
        <begin position="189"/>
        <end position="216"/>
    </location>
</feature>
<feature type="domain" description="RecF/RecN/SMC N-terminal" evidence="14">
    <location>
        <begin position="6"/>
        <end position="1004"/>
    </location>
</feature>